<dbReference type="InParanoid" id="A0A1Y2E4G1"/>
<feature type="region of interest" description="Disordered" evidence="1">
    <location>
        <begin position="1"/>
        <end position="183"/>
    </location>
</feature>
<reference evidence="2 3" key="1">
    <citation type="submission" date="2016-07" db="EMBL/GenBank/DDBJ databases">
        <title>Pervasive Adenine N6-methylation of Active Genes in Fungi.</title>
        <authorList>
            <consortium name="DOE Joint Genome Institute"/>
            <person name="Mondo S.J."/>
            <person name="Dannebaum R.O."/>
            <person name="Kuo R.C."/>
            <person name="Labutti K."/>
            <person name="Haridas S."/>
            <person name="Kuo A."/>
            <person name="Salamov A."/>
            <person name="Ahrendt S.R."/>
            <person name="Lipzen A."/>
            <person name="Sullivan W."/>
            <person name="Andreopoulos W.B."/>
            <person name="Clum A."/>
            <person name="Lindquist E."/>
            <person name="Daum C."/>
            <person name="Ramamoorthy G.K."/>
            <person name="Gryganskyi A."/>
            <person name="Culley D."/>
            <person name="Magnuson J.K."/>
            <person name="James T.Y."/>
            <person name="O'Malley M.A."/>
            <person name="Stajich J.E."/>
            <person name="Spatafora J.W."/>
            <person name="Visel A."/>
            <person name="Grigoriev I.V."/>
        </authorList>
    </citation>
    <scope>NUCLEOTIDE SEQUENCE [LARGE SCALE GENOMIC DNA]</scope>
    <source>
        <strain evidence="2 3">CBS 129021</strain>
    </source>
</reference>
<gene>
    <name evidence="2" type="ORF">BCR38DRAFT_180205</name>
</gene>
<proteinExistence type="predicted"/>
<keyword evidence="3" id="KW-1185">Reference proteome</keyword>
<evidence type="ECO:0000256" key="1">
    <source>
        <dbReference type="SAM" id="MobiDB-lite"/>
    </source>
</evidence>
<comment type="caution">
    <text evidence="2">The sequence shown here is derived from an EMBL/GenBank/DDBJ whole genome shotgun (WGS) entry which is preliminary data.</text>
</comment>
<evidence type="ECO:0000313" key="2">
    <source>
        <dbReference type="EMBL" id="ORY66441.1"/>
    </source>
</evidence>
<dbReference type="AlphaFoldDB" id="A0A1Y2E4G1"/>
<dbReference type="RefSeq" id="XP_040717405.1">
    <property type="nucleotide sequence ID" value="XM_040853928.1"/>
</dbReference>
<protein>
    <submittedName>
        <fullName evidence="2">Uncharacterized protein</fullName>
    </submittedName>
</protein>
<feature type="compositionally biased region" description="Basic and acidic residues" evidence="1">
    <location>
        <begin position="171"/>
        <end position="183"/>
    </location>
</feature>
<accession>A0A1Y2E4G1</accession>
<dbReference type="GeneID" id="63770140"/>
<evidence type="ECO:0000313" key="3">
    <source>
        <dbReference type="Proteomes" id="UP000193689"/>
    </source>
</evidence>
<name>A0A1Y2E4G1_9PEZI</name>
<feature type="compositionally biased region" description="Polar residues" evidence="1">
    <location>
        <begin position="1"/>
        <end position="14"/>
    </location>
</feature>
<dbReference type="STRING" id="1141098.A0A1Y2E4G1"/>
<feature type="compositionally biased region" description="Polar residues" evidence="1">
    <location>
        <begin position="54"/>
        <end position="64"/>
    </location>
</feature>
<dbReference type="EMBL" id="MCFJ01000005">
    <property type="protein sequence ID" value="ORY66441.1"/>
    <property type="molecule type" value="Genomic_DNA"/>
</dbReference>
<sequence length="183" mass="19558">MPQRKPTANTQLSMGTPVLKPTPPPPQSRSVSISSQVSGKSKAPPPVAKKPSHLASTSPLTSPSFHHDTHFDNSSFTPELPRRASTHIQNLSSRLESSASANLTGGMHKPSSPRQQVRRVGTNPTAGTPSGGVSLPGLGERKPVLPPRTSQLTRPSKQPVVDLLGANDSEDMNHWETLRPHQT</sequence>
<feature type="compositionally biased region" description="Low complexity" evidence="1">
    <location>
        <begin position="28"/>
        <end position="42"/>
    </location>
</feature>
<organism evidence="2 3">
    <name type="scientific">Pseudomassariella vexata</name>
    <dbReference type="NCBI Taxonomy" id="1141098"/>
    <lineage>
        <taxon>Eukaryota</taxon>
        <taxon>Fungi</taxon>
        <taxon>Dikarya</taxon>
        <taxon>Ascomycota</taxon>
        <taxon>Pezizomycotina</taxon>
        <taxon>Sordariomycetes</taxon>
        <taxon>Xylariomycetidae</taxon>
        <taxon>Amphisphaeriales</taxon>
        <taxon>Pseudomassariaceae</taxon>
        <taxon>Pseudomassariella</taxon>
    </lineage>
</organism>
<feature type="compositionally biased region" description="Polar residues" evidence="1">
    <location>
        <begin position="86"/>
        <end position="103"/>
    </location>
</feature>
<dbReference type="Proteomes" id="UP000193689">
    <property type="component" value="Unassembled WGS sequence"/>
</dbReference>